<dbReference type="EMBL" id="BK015488">
    <property type="protein sequence ID" value="DAE09540.1"/>
    <property type="molecule type" value="Genomic_DNA"/>
</dbReference>
<reference evidence="1" key="1">
    <citation type="journal article" date="2021" name="Proc. Natl. Acad. Sci. U.S.A.">
        <title>A Catalog of Tens of Thousands of Viruses from Human Metagenomes Reveals Hidden Associations with Chronic Diseases.</title>
        <authorList>
            <person name="Tisza M.J."/>
            <person name="Buck C.B."/>
        </authorList>
    </citation>
    <scope>NUCLEOTIDE SEQUENCE</scope>
    <source>
        <strain evidence="1">Ct96x5</strain>
    </source>
</reference>
<name>A0A8S5PTF8_9CAUD</name>
<sequence length="171" mass="19373">MKYLNMQERVDFVNAVVDNATQDGVYLPALLDIYFRIQVLIDICGVDFDKISPDDYAREAYENFFEKYDMDDTSDEQLTGLKEACKAEAKRRDDQMLALMLYQKKSGADELFDTLNDYLTKASESLEGVDLKTLSESLGKLGAMDKEEISKKAAELIAVDFNKNKESDTDG</sequence>
<proteinExistence type="predicted"/>
<evidence type="ECO:0000313" key="1">
    <source>
        <dbReference type="EMBL" id="DAE09540.1"/>
    </source>
</evidence>
<organism evidence="1">
    <name type="scientific">Siphoviridae sp. ct96x5</name>
    <dbReference type="NCBI Taxonomy" id="2825367"/>
    <lineage>
        <taxon>Viruses</taxon>
        <taxon>Duplodnaviria</taxon>
        <taxon>Heunggongvirae</taxon>
        <taxon>Uroviricota</taxon>
        <taxon>Caudoviricetes</taxon>
    </lineage>
</organism>
<protein>
    <submittedName>
        <fullName evidence="1">Uncharacterized protein</fullName>
    </submittedName>
</protein>
<accession>A0A8S5PTF8</accession>